<organism evidence="1">
    <name type="scientific">marine sediment metagenome</name>
    <dbReference type="NCBI Taxonomy" id="412755"/>
    <lineage>
        <taxon>unclassified sequences</taxon>
        <taxon>metagenomes</taxon>
        <taxon>ecological metagenomes</taxon>
    </lineage>
</organism>
<evidence type="ECO:0008006" key="2">
    <source>
        <dbReference type="Google" id="ProtNLM"/>
    </source>
</evidence>
<accession>A0A0F9B109</accession>
<gene>
    <name evidence="1" type="ORF">LCGC14_2503970</name>
</gene>
<dbReference type="InterPro" id="IPR013320">
    <property type="entry name" value="ConA-like_dom_sf"/>
</dbReference>
<dbReference type="SUPFAM" id="SSF49899">
    <property type="entry name" value="Concanavalin A-like lectins/glucanases"/>
    <property type="match status" value="1"/>
</dbReference>
<reference evidence="1" key="1">
    <citation type="journal article" date="2015" name="Nature">
        <title>Complex archaea that bridge the gap between prokaryotes and eukaryotes.</title>
        <authorList>
            <person name="Spang A."/>
            <person name="Saw J.H."/>
            <person name="Jorgensen S.L."/>
            <person name="Zaremba-Niedzwiedzka K."/>
            <person name="Martijn J."/>
            <person name="Lind A.E."/>
            <person name="van Eijk R."/>
            <person name="Schleper C."/>
            <person name="Guy L."/>
            <person name="Ettema T.J."/>
        </authorList>
    </citation>
    <scope>NUCLEOTIDE SEQUENCE</scope>
</reference>
<dbReference type="Pfam" id="PF13385">
    <property type="entry name" value="Laminin_G_3"/>
    <property type="match status" value="1"/>
</dbReference>
<evidence type="ECO:0000313" key="1">
    <source>
        <dbReference type="EMBL" id="KKL15599.1"/>
    </source>
</evidence>
<comment type="caution">
    <text evidence="1">The sequence shown here is derived from an EMBL/GenBank/DDBJ whole genome shotgun (WGS) entry which is preliminary data.</text>
</comment>
<dbReference type="AlphaFoldDB" id="A0A0F9B109"/>
<name>A0A0F9B109_9ZZZZ</name>
<sequence>MRSRALEHTYARANWGLKFRPDANTVLWLPGQDDPQSATIRDRSGKGNDGAITGATWAQTGQGLWYLVLDGTDDYVTVTDSPSLDITAAITLKAWVYSGDVTRAAQSIIAKTTNWGTDGAYEMRFQGDNLRFGFYNGAFKNYTGGFSHVNNTWYHLVATYNSARIELYSNTAQEIGSAIVSSLVPDNADVQIGVNNQAGLSNDLLGRIALVEIHNKAWTLQEVINSREQERHLFGV</sequence>
<dbReference type="Gene3D" id="2.60.120.200">
    <property type="match status" value="1"/>
</dbReference>
<dbReference type="EMBL" id="LAZR01040005">
    <property type="protein sequence ID" value="KKL15599.1"/>
    <property type="molecule type" value="Genomic_DNA"/>
</dbReference>
<protein>
    <recommendedName>
        <fullName evidence="2">LamG-like jellyroll fold domain-containing protein</fullName>
    </recommendedName>
</protein>
<proteinExistence type="predicted"/>